<evidence type="ECO:0000313" key="1">
    <source>
        <dbReference type="Proteomes" id="UP000504609"/>
    </source>
</evidence>
<reference evidence="2" key="1">
    <citation type="submission" date="2025-08" db="UniProtKB">
        <authorList>
            <consortium name="RefSeq"/>
        </authorList>
    </citation>
    <scope>IDENTIFICATION</scope>
    <source>
        <tissue evidence="2">Young leaves</tissue>
    </source>
</reference>
<proteinExistence type="predicted"/>
<dbReference type="GO" id="GO:0048364">
    <property type="term" value="P:root development"/>
    <property type="evidence" value="ECO:0007669"/>
    <property type="project" value="InterPro"/>
</dbReference>
<accession>A0A6J1EF12</accession>
<gene>
    <name evidence="2" type="primary">LOC111433572</name>
</gene>
<protein>
    <submittedName>
        <fullName evidence="2">Uncharacterized protein LOC111433572</fullName>
    </submittedName>
</protein>
<dbReference type="Pfam" id="PF03087">
    <property type="entry name" value="BPS1"/>
    <property type="match status" value="1"/>
</dbReference>
<dbReference type="GO" id="GO:0048367">
    <property type="term" value="P:shoot system development"/>
    <property type="evidence" value="ECO:0007669"/>
    <property type="project" value="InterPro"/>
</dbReference>
<dbReference type="GeneID" id="111433572"/>
<organism evidence="1 2">
    <name type="scientific">Cucurbita moschata</name>
    <name type="common">Winter crookneck squash</name>
    <name type="synonym">Cucurbita pepo var. moschata</name>
    <dbReference type="NCBI Taxonomy" id="3662"/>
    <lineage>
        <taxon>Eukaryota</taxon>
        <taxon>Viridiplantae</taxon>
        <taxon>Streptophyta</taxon>
        <taxon>Embryophyta</taxon>
        <taxon>Tracheophyta</taxon>
        <taxon>Spermatophyta</taxon>
        <taxon>Magnoliopsida</taxon>
        <taxon>eudicotyledons</taxon>
        <taxon>Gunneridae</taxon>
        <taxon>Pentapetalae</taxon>
        <taxon>rosids</taxon>
        <taxon>fabids</taxon>
        <taxon>Cucurbitales</taxon>
        <taxon>Cucurbitaceae</taxon>
        <taxon>Cucurbiteae</taxon>
        <taxon>Cucurbita</taxon>
    </lineage>
</organism>
<dbReference type="PANTHER" id="PTHR33070:SF109">
    <property type="entry name" value="DOMAIN PROTEIN, PUTATIVE (DUF241)-RELATED"/>
    <property type="match status" value="1"/>
</dbReference>
<dbReference type="PANTHER" id="PTHR33070">
    <property type="entry name" value="OS06G0725500 PROTEIN"/>
    <property type="match status" value="1"/>
</dbReference>
<dbReference type="AlphaFoldDB" id="A0A6J1EF12"/>
<dbReference type="KEGG" id="cmos:111433572"/>
<dbReference type="InterPro" id="IPR004320">
    <property type="entry name" value="BPS1_pln"/>
</dbReference>
<dbReference type="Proteomes" id="UP000504609">
    <property type="component" value="Unplaced"/>
</dbReference>
<evidence type="ECO:0000313" key="2">
    <source>
        <dbReference type="RefSeq" id="XP_022926409.1"/>
    </source>
</evidence>
<keyword evidence="1" id="KW-1185">Reference proteome</keyword>
<dbReference type="RefSeq" id="XP_022926409.1">
    <property type="nucleotide sequence ID" value="XM_023070641.1"/>
</dbReference>
<name>A0A6J1EF12_CUCMO</name>
<sequence length="286" mass="31925">MATKYHARSISLPSKSHPSTVKVEEELRKMKTWESCSFSSSSVCGALLGLQDLYDSIDELLKMGSTHQILSCPQLKQLVDELLDGSVKLLDVCSLAKDMAFQTQQHVGALYSAVRRRKGDSAIKTTIAAYTCYRKKMKKEAKKLMISMKKMNEKFNSTQMTNLDNHLSSVIGAMRQAYSINSSILESVLLYLTPLTKPKAHGWSLVSKWVHNGAIACESKSGLNEFESVDLALSSAVEEKEVEKLHMAQRRLESLEMTAREIESGLDGVFRRSIKTRASLLNILSQ</sequence>